<dbReference type="GO" id="GO:0006281">
    <property type="term" value="P:DNA repair"/>
    <property type="evidence" value="ECO:0007669"/>
    <property type="project" value="InterPro"/>
</dbReference>
<protein>
    <recommendedName>
        <fullName evidence="1">UmuC domain-containing protein</fullName>
    </recommendedName>
</protein>
<dbReference type="PANTHER" id="PTHR11076">
    <property type="entry name" value="DNA REPAIR POLYMERASE UMUC / TRANSFERASE FAMILY MEMBER"/>
    <property type="match status" value="1"/>
</dbReference>
<dbReference type="GO" id="GO:0009432">
    <property type="term" value="P:SOS response"/>
    <property type="evidence" value="ECO:0007669"/>
    <property type="project" value="TreeGrafter"/>
</dbReference>
<dbReference type="GO" id="GO:0005829">
    <property type="term" value="C:cytosol"/>
    <property type="evidence" value="ECO:0007669"/>
    <property type="project" value="TreeGrafter"/>
</dbReference>
<dbReference type="PROSITE" id="PS50173">
    <property type="entry name" value="UMUC"/>
    <property type="match status" value="1"/>
</dbReference>
<name>A0A0F9U852_9ZZZZ</name>
<dbReference type="AlphaFoldDB" id="A0A0F9U852"/>
<dbReference type="SUPFAM" id="SSF100879">
    <property type="entry name" value="Lesion bypass DNA polymerase (Y-family), little finger domain"/>
    <property type="match status" value="1"/>
</dbReference>
<dbReference type="CDD" id="cd03586">
    <property type="entry name" value="PolY_Pol_IV_kappa"/>
    <property type="match status" value="1"/>
</dbReference>
<dbReference type="Gene3D" id="1.10.150.20">
    <property type="entry name" value="5' to 3' exonuclease, C-terminal subdomain"/>
    <property type="match status" value="1"/>
</dbReference>
<dbReference type="EMBL" id="LAZR01000119">
    <property type="protein sequence ID" value="KKN89400.1"/>
    <property type="molecule type" value="Genomic_DNA"/>
</dbReference>
<dbReference type="PANTHER" id="PTHR11076:SF33">
    <property type="entry name" value="DNA POLYMERASE KAPPA"/>
    <property type="match status" value="1"/>
</dbReference>
<dbReference type="InterPro" id="IPR036775">
    <property type="entry name" value="DNA_pol_Y-fam_lit_finger_sf"/>
</dbReference>
<accession>A0A0F9U852</accession>
<dbReference type="Gene3D" id="3.30.70.270">
    <property type="match status" value="1"/>
</dbReference>
<gene>
    <name evidence="2" type="ORF">LCGC14_0239070</name>
</gene>
<dbReference type="InterPro" id="IPR017961">
    <property type="entry name" value="DNA_pol_Y-fam_little_finger"/>
</dbReference>
<reference evidence="2" key="1">
    <citation type="journal article" date="2015" name="Nature">
        <title>Complex archaea that bridge the gap between prokaryotes and eukaryotes.</title>
        <authorList>
            <person name="Spang A."/>
            <person name="Saw J.H."/>
            <person name="Jorgensen S.L."/>
            <person name="Zaremba-Niedzwiedzka K."/>
            <person name="Martijn J."/>
            <person name="Lind A.E."/>
            <person name="van Eijk R."/>
            <person name="Schleper C."/>
            <person name="Guy L."/>
            <person name="Ettema T.J."/>
        </authorList>
    </citation>
    <scope>NUCLEOTIDE SEQUENCE</scope>
</reference>
<dbReference type="GO" id="GO:0042276">
    <property type="term" value="P:error-prone translesion synthesis"/>
    <property type="evidence" value="ECO:0007669"/>
    <property type="project" value="TreeGrafter"/>
</dbReference>
<dbReference type="InterPro" id="IPR043128">
    <property type="entry name" value="Rev_trsase/Diguanyl_cyclase"/>
</dbReference>
<dbReference type="InterPro" id="IPR022880">
    <property type="entry name" value="DNApol_IV"/>
</dbReference>
<evidence type="ECO:0000313" key="2">
    <source>
        <dbReference type="EMBL" id="KKN89400.1"/>
    </source>
</evidence>
<dbReference type="Pfam" id="PF11799">
    <property type="entry name" value="IMS_C"/>
    <property type="match status" value="1"/>
</dbReference>
<dbReference type="InterPro" id="IPR050116">
    <property type="entry name" value="DNA_polymerase-Y"/>
</dbReference>
<dbReference type="SUPFAM" id="SSF56672">
    <property type="entry name" value="DNA/RNA polymerases"/>
    <property type="match status" value="1"/>
</dbReference>
<comment type="caution">
    <text evidence="2">The sequence shown here is derived from an EMBL/GenBank/DDBJ whole genome shotgun (WGS) entry which is preliminary data.</text>
</comment>
<dbReference type="InterPro" id="IPR001126">
    <property type="entry name" value="UmuC"/>
</dbReference>
<feature type="domain" description="UmuC" evidence="1">
    <location>
        <begin position="9"/>
        <end position="217"/>
    </location>
</feature>
<organism evidence="2">
    <name type="scientific">marine sediment metagenome</name>
    <dbReference type="NCBI Taxonomy" id="412755"/>
    <lineage>
        <taxon>unclassified sequences</taxon>
        <taxon>metagenomes</taxon>
        <taxon>ecological metagenomes</taxon>
    </lineage>
</organism>
<dbReference type="InterPro" id="IPR043502">
    <property type="entry name" value="DNA/RNA_pol_sf"/>
</dbReference>
<dbReference type="GO" id="GO:0003887">
    <property type="term" value="F:DNA-directed DNA polymerase activity"/>
    <property type="evidence" value="ECO:0007669"/>
    <property type="project" value="InterPro"/>
</dbReference>
<evidence type="ECO:0000259" key="1">
    <source>
        <dbReference type="PROSITE" id="PS50173"/>
    </source>
</evidence>
<dbReference type="Gene3D" id="3.40.1170.60">
    <property type="match status" value="1"/>
</dbReference>
<sequence length="437" mass="48448">MLTDSTSWIVHVDVDAFFPSIEQLLIPSLRDRPVIVGSGCIASCSYEARALGLRAGMPLHEARRRCPQAVVLAGQYQVYRCFAEHIWDICRRYCISLETLLDEAYGQLAIPVAWASCPCKRKNQGQSRRAGTGTHGQDAHATKMPLFFTGPEQIGHALQQQVLDEVHLPISVGLAANRMMAKLASAAAKPGGVRVIWPGTEAAYLAPLPVRTLLGVGPKLADTLTDMNVTTIGQLAAISAASLRAMFGRRGEVIHQRALGRDVHKLRPDAPPKTISRETTFHAPTCDRDEIAAMLCYLLQRAMRAMRQHRLLVGCLEVSIRYDDWKHQATRHALPEPADTDDDVLPSVWRMLDKLYRRRVALRHVGVVLSNFHPAAAAGRLFAPPRRQRRDDLQHAIDAVRDRFGHGSIIAGRAIDLLGRLDQNDYGFVLRTPSLTK</sequence>
<dbReference type="Gene3D" id="3.30.1490.100">
    <property type="entry name" value="DNA polymerase, Y-family, little finger domain"/>
    <property type="match status" value="1"/>
</dbReference>
<dbReference type="GO" id="GO:0003684">
    <property type="term" value="F:damaged DNA binding"/>
    <property type="evidence" value="ECO:0007669"/>
    <property type="project" value="InterPro"/>
</dbReference>
<proteinExistence type="predicted"/>
<dbReference type="Pfam" id="PF00817">
    <property type="entry name" value="IMS"/>
    <property type="match status" value="1"/>
</dbReference>